<dbReference type="eggNOG" id="ENOG502STX3">
    <property type="taxonomic scope" value="Eukaryota"/>
</dbReference>
<dbReference type="OMA" id="KYELYEC"/>
<keyword evidence="3" id="KW-1185">Reference proteome</keyword>
<dbReference type="Gene3D" id="3.30.160.60">
    <property type="entry name" value="Classic Zinc Finger"/>
    <property type="match status" value="1"/>
</dbReference>
<feature type="domain" description="C2H2-type" evidence="1">
    <location>
        <begin position="49"/>
        <end position="73"/>
    </location>
</feature>
<evidence type="ECO:0000259" key="1">
    <source>
        <dbReference type="SMART" id="SM00355"/>
    </source>
</evidence>
<dbReference type="InterPro" id="IPR013087">
    <property type="entry name" value="Znf_C2H2_type"/>
</dbReference>
<dbReference type="EMBL" id="GL379921">
    <property type="protein sequence ID" value="EGT35357.1"/>
    <property type="molecule type" value="Genomic_DNA"/>
</dbReference>
<proteinExistence type="predicted"/>
<dbReference type="AlphaFoldDB" id="G0NPP2"/>
<dbReference type="InParanoid" id="G0NPP2"/>
<name>G0NPP2_CAEBE</name>
<gene>
    <name evidence="2" type="primary">Cbn-ztf-9</name>
    <name evidence="2" type="ORF">CAEBREN_17034</name>
</gene>
<protein>
    <submittedName>
        <fullName evidence="2">CBN-ZTF-9 protein</fullName>
    </submittedName>
</protein>
<feature type="domain" description="C2H2-type" evidence="1">
    <location>
        <begin position="18"/>
        <end position="42"/>
    </location>
</feature>
<reference evidence="3" key="1">
    <citation type="submission" date="2011-07" db="EMBL/GenBank/DDBJ databases">
        <authorList>
            <consortium name="Caenorhabditis brenneri Sequencing and Analysis Consortium"/>
            <person name="Wilson R.K."/>
        </authorList>
    </citation>
    <scope>NUCLEOTIDE SEQUENCE [LARGE SCALE GENOMIC DNA]</scope>
    <source>
        <strain evidence="3">PB2801</strain>
    </source>
</reference>
<dbReference type="OrthoDB" id="5773536at2759"/>
<dbReference type="SMART" id="SM00355">
    <property type="entry name" value="ZnF_C2H2"/>
    <property type="match status" value="4"/>
</dbReference>
<sequence>MTIFLAEASGMPVLNRSLQCVDCPGSILYGNVEDLEAHIASHHLNICPYECEKCKFAKFPTEYALITHCLDDHGISDFSIKYRFTKELSAKKKILAQKLQRCIAMSSPIPAEVKVNDTVSSTVENRVKMESGEQPSAPGQSVSPGAFGENVQHPSYRAFLDEALARHEEERAGPSFDDMHDGSLGPIKCKIQVQCCLCSEKVSKQRSSMVYHANTRHGKYELYECGYCHRKWQTIAKSDVIKHIKSHHELADGSIDYTMLIDYRKHLGSKLKEVTDRCFPEKKKKRIGYTDAY</sequence>
<dbReference type="HOGENOM" id="CLU_082834_0_0_1"/>
<feature type="domain" description="C2H2-type" evidence="1">
    <location>
        <begin position="193"/>
        <end position="217"/>
    </location>
</feature>
<dbReference type="InterPro" id="IPR055987">
    <property type="entry name" value="DUF7565"/>
</dbReference>
<evidence type="ECO:0000313" key="2">
    <source>
        <dbReference type="EMBL" id="EGT35357.1"/>
    </source>
</evidence>
<dbReference type="Proteomes" id="UP000008068">
    <property type="component" value="Unassembled WGS sequence"/>
</dbReference>
<dbReference type="STRING" id="135651.G0NPP2"/>
<dbReference type="FunCoup" id="G0NPP2">
    <property type="interactions" value="424"/>
</dbReference>
<feature type="domain" description="C2H2-type" evidence="1">
    <location>
        <begin position="223"/>
        <end position="247"/>
    </location>
</feature>
<organism evidence="3">
    <name type="scientific">Caenorhabditis brenneri</name>
    <name type="common">Nematode worm</name>
    <dbReference type="NCBI Taxonomy" id="135651"/>
    <lineage>
        <taxon>Eukaryota</taxon>
        <taxon>Metazoa</taxon>
        <taxon>Ecdysozoa</taxon>
        <taxon>Nematoda</taxon>
        <taxon>Chromadorea</taxon>
        <taxon>Rhabditida</taxon>
        <taxon>Rhabditina</taxon>
        <taxon>Rhabditomorpha</taxon>
        <taxon>Rhabditoidea</taxon>
        <taxon>Rhabditidae</taxon>
        <taxon>Peloderinae</taxon>
        <taxon>Caenorhabditis</taxon>
    </lineage>
</organism>
<evidence type="ECO:0000313" key="3">
    <source>
        <dbReference type="Proteomes" id="UP000008068"/>
    </source>
</evidence>
<accession>G0NPP2</accession>
<dbReference type="Pfam" id="PF24446">
    <property type="entry name" value="DUF7565"/>
    <property type="match status" value="1"/>
</dbReference>